<evidence type="ECO:0000256" key="5">
    <source>
        <dbReference type="SAM" id="MobiDB-lite"/>
    </source>
</evidence>
<proteinExistence type="inferred from homology"/>
<evidence type="ECO:0000256" key="2">
    <source>
        <dbReference type="ARBA" id="ARBA00023015"/>
    </source>
</evidence>
<dbReference type="InterPro" id="IPR013325">
    <property type="entry name" value="RNA_pol_sigma_r2"/>
</dbReference>
<evidence type="ECO:0000313" key="9">
    <source>
        <dbReference type="Proteomes" id="UP000831963"/>
    </source>
</evidence>
<dbReference type="SUPFAM" id="SSF88659">
    <property type="entry name" value="Sigma3 and sigma4 domains of RNA polymerase sigma factors"/>
    <property type="match status" value="1"/>
</dbReference>
<organism evidence="8 9">
    <name type="scientific">Microbacterium galbinum</name>
    <dbReference type="NCBI Taxonomy" id="2851646"/>
    <lineage>
        <taxon>Bacteria</taxon>
        <taxon>Bacillati</taxon>
        <taxon>Actinomycetota</taxon>
        <taxon>Actinomycetes</taxon>
        <taxon>Micrococcales</taxon>
        <taxon>Microbacteriaceae</taxon>
        <taxon>Microbacterium</taxon>
    </lineage>
</organism>
<dbReference type="InterPro" id="IPR014284">
    <property type="entry name" value="RNA_pol_sigma-70_dom"/>
</dbReference>
<keyword evidence="2" id="KW-0805">Transcription regulation</keyword>
<dbReference type="Gene3D" id="1.10.10.10">
    <property type="entry name" value="Winged helix-like DNA-binding domain superfamily/Winged helix DNA-binding domain"/>
    <property type="match status" value="1"/>
</dbReference>
<comment type="similarity">
    <text evidence="1">Belongs to the sigma-70 factor family. ECF subfamily.</text>
</comment>
<evidence type="ECO:0000256" key="6">
    <source>
        <dbReference type="SAM" id="Phobius"/>
    </source>
</evidence>
<dbReference type="InterPro" id="IPR036388">
    <property type="entry name" value="WH-like_DNA-bd_sf"/>
</dbReference>
<keyword evidence="6" id="KW-0812">Transmembrane</keyword>
<feature type="domain" description="RNA polymerase sigma-70 region 2" evidence="7">
    <location>
        <begin position="42"/>
        <end position="104"/>
    </location>
</feature>
<dbReference type="PANTHER" id="PTHR43133:SF25">
    <property type="entry name" value="RNA POLYMERASE SIGMA FACTOR RFAY-RELATED"/>
    <property type="match status" value="1"/>
</dbReference>
<dbReference type="Pfam" id="PF04542">
    <property type="entry name" value="Sigma70_r2"/>
    <property type="match status" value="1"/>
</dbReference>
<feature type="compositionally biased region" description="Low complexity" evidence="5">
    <location>
        <begin position="284"/>
        <end position="296"/>
    </location>
</feature>
<feature type="region of interest" description="Disordered" evidence="5">
    <location>
        <begin position="271"/>
        <end position="296"/>
    </location>
</feature>
<keyword evidence="9" id="KW-1185">Reference proteome</keyword>
<evidence type="ECO:0000259" key="7">
    <source>
        <dbReference type="Pfam" id="PF04542"/>
    </source>
</evidence>
<evidence type="ECO:0000256" key="4">
    <source>
        <dbReference type="ARBA" id="ARBA00023163"/>
    </source>
</evidence>
<keyword evidence="6" id="KW-0472">Membrane</keyword>
<dbReference type="InterPro" id="IPR013324">
    <property type="entry name" value="RNA_pol_sigma_r3/r4-like"/>
</dbReference>
<reference evidence="8 9" key="1">
    <citation type="submission" date="2021-06" db="EMBL/GenBank/DDBJ databases">
        <title>Genome-based taxonomic framework of Microbacterium strains isolated from marine environment, the description of four new species and reclassification of four preexisting species.</title>
        <authorList>
            <person name="Lee S.D."/>
            <person name="Kim S.-M."/>
            <person name="Byeon Y.-S."/>
            <person name="Yang H.L."/>
            <person name="Kim I.S."/>
        </authorList>
    </citation>
    <scope>NUCLEOTIDE SEQUENCE [LARGE SCALE GENOMIC DNA]</scope>
    <source>
        <strain evidence="8 9">SSW1-36</strain>
    </source>
</reference>
<dbReference type="Gene3D" id="1.10.1740.10">
    <property type="match status" value="1"/>
</dbReference>
<accession>A0ABY4IQ87</accession>
<dbReference type="PANTHER" id="PTHR43133">
    <property type="entry name" value="RNA POLYMERASE ECF-TYPE SIGMA FACTO"/>
    <property type="match status" value="1"/>
</dbReference>
<evidence type="ECO:0000256" key="1">
    <source>
        <dbReference type="ARBA" id="ARBA00010641"/>
    </source>
</evidence>
<dbReference type="NCBIfam" id="TIGR02937">
    <property type="entry name" value="sigma70-ECF"/>
    <property type="match status" value="1"/>
</dbReference>
<dbReference type="InterPro" id="IPR039425">
    <property type="entry name" value="RNA_pol_sigma-70-like"/>
</dbReference>
<dbReference type="Proteomes" id="UP000831963">
    <property type="component" value="Chromosome"/>
</dbReference>
<protein>
    <submittedName>
        <fullName evidence="8">Sigma-70 family RNA polymerase sigma factor</fullName>
    </submittedName>
</protein>
<keyword evidence="3" id="KW-0731">Sigma factor</keyword>
<dbReference type="InterPro" id="IPR007627">
    <property type="entry name" value="RNA_pol_sigma70_r2"/>
</dbReference>
<sequence>MAVRARQRTIDPAILREYAEDDRLSAAANAGDRAAAGMFLLRNQRMLLTTARRLATSGIDPDDLLADALVGLLSLWKSGTGPKEKAGAYVIRSMRNRMIDEFRSPRSRVLPLVDTEDNLPTVMQDTRHIELDAEYRRVRTALLLLPDDQQQVLRATIIDGRKPAELEEELGRPASSIYALSLRARKGLRRAMLRVILEEDDPPAECRHAATRLPPVVTEDVDEAADSAGMEHIRDCPRCRAAWGRFGTTASLLGVAAVLLIGNIVLGPTSAEASEEPTRDAEPSAGSSSVGSSAPSVRGGAAASVWQVVGNIWPVLAIVTGLGILGVAVVPPVIEQIAAPAPIVSELVVTSDITGQGTATLAVSLTGREESSTVSLTLPEGLAVVAAPTGWECRPTDAALVCTVEGQPDGLFVLSDDRAEQVGDYRLEVSAVIGDQTLTGSAWGQIGPDSQTVRASID</sequence>
<name>A0ABY4IQ87_9MICO</name>
<evidence type="ECO:0000256" key="3">
    <source>
        <dbReference type="ARBA" id="ARBA00023082"/>
    </source>
</evidence>
<evidence type="ECO:0000313" key="8">
    <source>
        <dbReference type="EMBL" id="UPL14217.1"/>
    </source>
</evidence>
<dbReference type="SUPFAM" id="SSF88946">
    <property type="entry name" value="Sigma2 domain of RNA polymerase sigma factors"/>
    <property type="match status" value="1"/>
</dbReference>
<feature type="transmembrane region" description="Helical" evidence="6">
    <location>
        <begin position="312"/>
        <end position="334"/>
    </location>
</feature>
<feature type="transmembrane region" description="Helical" evidence="6">
    <location>
        <begin position="242"/>
        <end position="266"/>
    </location>
</feature>
<keyword evidence="4" id="KW-0804">Transcription</keyword>
<dbReference type="EMBL" id="CP078077">
    <property type="protein sequence ID" value="UPL14217.1"/>
    <property type="molecule type" value="Genomic_DNA"/>
</dbReference>
<gene>
    <name evidence="8" type="ORF">KV396_06905</name>
</gene>
<dbReference type="RefSeq" id="WP_247957313.1">
    <property type="nucleotide sequence ID" value="NZ_CP078077.1"/>
</dbReference>
<keyword evidence="6" id="KW-1133">Transmembrane helix</keyword>